<keyword evidence="1" id="KW-0472">Membrane</keyword>
<reference evidence="2 3" key="1">
    <citation type="submission" date="2019-04" db="EMBL/GenBank/DDBJ databases">
        <authorList>
            <person name="Van Vliet M D."/>
        </authorList>
    </citation>
    <scope>NUCLEOTIDE SEQUENCE [LARGE SCALE GENOMIC DNA]</scope>
    <source>
        <strain evidence="2 3">F21</strain>
    </source>
</reference>
<keyword evidence="1" id="KW-1133">Transmembrane helix</keyword>
<gene>
    <name evidence="2" type="ORF">SCARR_00095</name>
</gene>
<dbReference type="Proteomes" id="UP000346198">
    <property type="component" value="Unassembled WGS sequence"/>
</dbReference>
<keyword evidence="1" id="KW-0812">Transmembrane</keyword>
<feature type="transmembrane region" description="Helical" evidence="1">
    <location>
        <begin position="6"/>
        <end position="29"/>
    </location>
</feature>
<sequence length="30" mass="3136">MKTWSIVAVEVSMALTGVAMIGLMVVATLI</sequence>
<proteinExistence type="predicted"/>
<name>A0A6C2UD44_9BACT</name>
<dbReference type="EMBL" id="CAAHFH010000001">
    <property type="protein sequence ID" value="VGO18045.1"/>
    <property type="molecule type" value="Genomic_DNA"/>
</dbReference>
<protein>
    <submittedName>
        <fullName evidence="2">Uncharacterized protein</fullName>
    </submittedName>
</protein>
<keyword evidence="3" id="KW-1185">Reference proteome</keyword>
<evidence type="ECO:0000256" key="1">
    <source>
        <dbReference type="SAM" id="Phobius"/>
    </source>
</evidence>
<evidence type="ECO:0000313" key="2">
    <source>
        <dbReference type="EMBL" id="VGO18045.1"/>
    </source>
</evidence>
<organism evidence="2 3">
    <name type="scientific">Pontiella sulfatireligans</name>
    <dbReference type="NCBI Taxonomy" id="2750658"/>
    <lineage>
        <taxon>Bacteria</taxon>
        <taxon>Pseudomonadati</taxon>
        <taxon>Kiritimatiellota</taxon>
        <taxon>Kiritimatiellia</taxon>
        <taxon>Kiritimatiellales</taxon>
        <taxon>Pontiellaceae</taxon>
        <taxon>Pontiella</taxon>
    </lineage>
</organism>
<evidence type="ECO:0000313" key="3">
    <source>
        <dbReference type="Proteomes" id="UP000346198"/>
    </source>
</evidence>
<accession>A0A6C2UD44</accession>
<dbReference type="AlphaFoldDB" id="A0A6C2UD44"/>